<dbReference type="EMBL" id="FTOP01000010">
    <property type="protein sequence ID" value="SIS98658.1"/>
    <property type="molecule type" value="Genomic_DNA"/>
</dbReference>
<dbReference type="OrthoDB" id="9762378at2"/>
<sequence length="474" mass="52931">MKYNLFEDFAPSSKADWIAQVTKDLKGKSFEETLISQAAGNIEIQPFYTQEDIAQALPLEPIHHRVNPISEIPGLSPRRWANTVRIRPLNEKEANARILHALQMGADGLVLALTGEEDLEVLLHEVQPAYIQLYLEPQGDPLGLFTKFLTWLKAAELDLNQVYGGLLWDPATVFLKTVQEKSKLMATAKELMKAGKELPEFKVLAIDAAHYHHAGANAVQELAFGIGALIDLNDELTEDGYTASAIFDKLLFTTGVGSDFFLEISKVKVLRLMIHQLCELYGLDVSAAHITIYAQTSYWTKAGKDLDTNMLRNTTEAMAAILGGCNALEILPHDFSDGLDNDFSARMARNISNILKEESYLDKVIDPVSGTYFLEKLSGELFEQVKSKLEKLEADGGWRIAAEQGRLQQEVKEERQVKQALVRDGVQVKVGLNKYPNPKESSAQLLQEQTETAALQLLWSRDSLLWETQNSEKS</sequence>
<dbReference type="InterPro" id="IPR016176">
    <property type="entry name" value="Cbl-dep_enz_cat"/>
</dbReference>
<organism evidence="2 3">
    <name type="scientific">Belliella pelovolcani</name>
    <dbReference type="NCBI Taxonomy" id="529505"/>
    <lineage>
        <taxon>Bacteria</taxon>
        <taxon>Pseudomonadati</taxon>
        <taxon>Bacteroidota</taxon>
        <taxon>Cytophagia</taxon>
        <taxon>Cytophagales</taxon>
        <taxon>Cyclobacteriaceae</taxon>
        <taxon>Belliella</taxon>
    </lineage>
</organism>
<gene>
    <name evidence="2" type="ORF">SAMN05421761_11096</name>
</gene>
<dbReference type="PANTHER" id="PTHR48101">
    <property type="entry name" value="METHYLMALONYL-COA MUTASE, MITOCHONDRIAL-RELATED"/>
    <property type="match status" value="1"/>
</dbReference>
<dbReference type="GO" id="GO:0031419">
    <property type="term" value="F:cobalamin binding"/>
    <property type="evidence" value="ECO:0007669"/>
    <property type="project" value="InterPro"/>
</dbReference>
<dbReference type="AlphaFoldDB" id="A0A1N7NKB8"/>
<keyword evidence="3" id="KW-1185">Reference proteome</keyword>
<accession>A0A1N7NKB8</accession>
<dbReference type="Proteomes" id="UP000186026">
    <property type="component" value="Unassembled WGS sequence"/>
</dbReference>
<evidence type="ECO:0000313" key="2">
    <source>
        <dbReference type="EMBL" id="SIS98658.1"/>
    </source>
</evidence>
<evidence type="ECO:0000313" key="3">
    <source>
        <dbReference type="Proteomes" id="UP000186026"/>
    </source>
</evidence>
<dbReference type="RefSeq" id="WP_076501828.1">
    <property type="nucleotide sequence ID" value="NZ_FTOP01000010.1"/>
</dbReference>
<proteinExistence type="predicted"/>
<dbReference type="STRING" id="529505.SAMN05421761_11096"/>
<dbReference type="Gene3D" id="3.20.20.240">
    <property type="entry name" value="Methylmalonyl-CoA mutase"/>
    <property type="match status" value="1"/>
</dbReference>
<dbReference type="Pfam" id="PF01642">
    <property type="entry name" value="MM_CoA_mutase"/>
    <property type="match status" value="1"/>
</dbReference>
<dbReference type="SUPFAM" id="SSF51703">
    <property type="entry name" value="Cobalamin (vitamin B12)-dependent enzymes"/>
    <property type="match status" value="1"/>
</dbReference>
<feature type="domain" description="Methylmalonyl-CoA mutase alpha/beta chain catalytic" evidence="1">
    <location>
        <begin position="104"/>
        <end position="450"/>
    </location>
</feature>
<dbReference type="GO" id="GO:0016866">
    <property type="term" value="F:intramolecular transferase activity"/>
    <property type="evidence" value="ECO:0007669"/>
    <property type="project" value="InterPro"/>
</dbReference>
<protein>
    <submittedName>
        <fullName evidence="2">Heterodimeric methylmalonyl-CoA mutase small subunit</fullName>
    </submittedName>
</protein>
<evidence type="ECO:0000259" key="1">
    <source>
        <dbReference type="Pfam" id="PF01642"/>
    </source>
</evidence>
<dbReference type="InterPro" id="IPR006099">
    <property type="entry name" value="MeMalonylCoA_mutase_a/b_cat"/>
</dbReference>
<name>A0A1N7NKB8_9BACT</name>
<reference evidence="3" key="1">
    <citation type="submission" date="2017-01" db="EMBL/GenBank/DDBJ databases">
        <authorList>
            <person name="Varghese N."/>
            <person name="Submissions S."/>
        </authorList>
    </citation>
    <scope>NUCLEOTIDE SEQUENCE [LARGE SCALE GENOMIC DNA]</scope>
    <source>
        <strain evidence="3">DSM 46698</strain>
    </source>
</reference>
<dbReference type="PANTHER" id="PTHR48101:SF1">
    <property type="entry name" value="METHYLMALONYL-COA MUTASE, LARGE SUBUNIT"/>
    <property type="match status" value="1"/>
</dbReference>